<sequence>MCQATIISLSPLENLFLGVRVVAHTAGTKLEQIREDTQRAVAQKRQRFLRSNQATIFAEEEARLHEQVMIEQEIFERQRLIAAQPAPETAQPKPQETNGRIVLAPRTKQAQRVKKIESKLALIRRNIQPPKNTAGVASLQAAVAAF</sequence>
<dbReference type="AlphaFoldDB" id="A0A9N8E313"/>
<accession>A0A9N8E313</accession>
<dbReference type="Proteomes" id="UP001153069">
    <property type="component" value="Unassembled WGS sequence"/>
</dbReference>
<evidence type="ECO:0000313" key="1">
    <source>
        <dbReference type="EMBL" id="CAB9513009.1"/>
    </source>
</evidence>
<comment type="caution">
    <text evidence="1">The sequence shown here is derived from an EMBL/GenBank/DDBJ whole genome shotgun (WGS) entry which is preliminary data.</text>
</comment>
<gene>
    <name evidence="1" type="ORF">SEMRO_566_G167800.1</name>
</gene>
<dbReference type="EMBL" id="CAICTM010000565">
    <property type="protein sequence ID" value="CAB9513009.1"/>
    <property type="molecule type" value="Genomic_DNA"/>
</dbReference>
<organism evidence="1 2">
    <name type="scientific">Seminavis robusta</name>
    <dbReference type="NCBI Taxonomy" id="568900"/>
    <lineage>
        <taxon>Eukaryota</taxon>
        <taxon>Sar</taxon>
        <taxon>Stramenopiles</taxon>
        <taxon>Ochrophyta</taxon>
        <taxon>Bacillariophyta</taxon>
        <taxon>Bacillariophyceae</taxon>
        <taxon>Bacillariophycidae</taxon>
        <taxon>Naviculales</taxon>
        <taxon>Naviculaceae</taxon>
        <taxon>Seminavis</taxon>
    </lineage>
</organism>
<name>A0A9N8E313_9STRA</name>
<proteinExistence type="predicted"/>
<evidence type="ECO:0000313" key="2">
    <source>
        <dbReference type="Proteomes" id="UP001153069"/>
    </source>
</evidence>
<protein>
    <submittedName>
        <fullName evidence="1">Uncharacterized protein</fullName>
    </submittedName>
</protein>
<keyword evidence="2" id="KW-1185">Reference proteome</keyword>
<reference evidence="1" key="1">
    <citation type="submission" date="2020-06" db="EMBL/GenBank/DDBJ databases">
        <authorList>
            <consortium name="Plant Systems Biology data submission"/>
        </authorList>
    </citation>
    <scope>NUCLEOTIDE SEQUENCE</scope>
    <source>
        <strain evidence="1">D6</strain>
    </source>
</reference>